<reference evidence="2" key="1">
    <citation type="journal article" date="2023" name="Mol. Phylogenet. Evol.">
        <title>Genome-scale phylogeny and comparative genomics of the fungal order Sordariales.</title>
        <authorList>
            <person name="Hensen N."/>
            <person name="Bonometti L."/>
            <person name="Westerberg I."/>
            <person name="Brannstrom I.O."/>
            <person name="Guillou S."/>
            <person name="Cros-Aarteil S."/>
            <person name="Calhoun S."/>
            <person name="Haridas S."/>
            <person name="Kuo A."/>
            <person name="Mondo S."/>
            <person name="Pangilinan J."/>
            <person name="Riley R."/>
            <person name="LaButti K."/>
            <person name="Andreopoulos B."/>
            <person name="Lipzen A."/>
            <person name="Chen C."/>
            <person name="Yan M."/>
            <person name="Daum C."/>
            <person name="Ng V."/>
            <person name="Clum A."/>
            <person name="Steindorff A."/>
            <person name="Ohm R.A."/>
            <person name="Martin F."/>
            <person name="Silar P."/>
            <person name="Natvig D.O."/>
            <person name="Lalanne C."/>
            <person name="Gautier V."/>
            <person name="Ament-Velasquez S.L."/>
            <person name="Kruys A."/>
            <person name="Hutchinson M.I."/>
            <person name="Powell A.J."/>
            <person name="Barry K."/>
            <person name="Miller A.N."/>
            <person name="Grigoriev I.V."/>
            <person name="Debuchy R."/>
            <person name="Gladieux P."/>
            <person name="Hiltunen Thoren M."/>
            <person name="Johannesson H."/>
        </authorList>
    </citation>
    <scope>NUCLEOTIDE SEQUENCE</scope>
    <source>
        <strain evidence="2">CBS 123565</strain>
    </source>
</reference>
<gene>
    <name evidence="2" type="ORF">BT67DRAFT_191932</name>
</gene>
<dbReference type="AlphaFoldDB" id="A0AAN6UPZ7"/>
<evidence type="ECO:0000313" key="3">
    <source>
        <dbReference type="Proteomes" id="UP001304895"/>
    </source>
</evidence>
<protein>
    <submittedName>
        <fullName evidence="2">Uncharacterized protein</fullName>
    </submittedName>
</protein>
<reference evidence="2" key="2">
    <citation type="submission" date="2023-05" db="EMBL/GenBank/DDBJ databases">
        <authorList>
            <consortium name="Lawrence Berkeley National Laboratory"/>
            <person name="Steindorff A."/>
            <person name="Hensen N."/>
            <person name="Bonometti L."/>
            <person name="Westerberg I."/>
            <person name="Brannstrom I.O."/>
            <person name="Guillou S."/>
            <person name="Cros-Aarteil S."/>
            <person name="Calhoun S."/>
            <person name="Haridas S."/>
            <person name="Kuo A."/>
            <person name="Mondo S."/>
            <person name="Pangilinan J."/>
            <person name="Riley R."/>
            <person name="Labutti K."/>
            <person name="Andreopoulos B."/>
            <person name="Lipzen A."/>
            <person name="Chen C."/>
            <person name="Yanf M."/>
            <person name="Daum C."/>
            <person name="Ng V."/>
            <person name="Clum A."/>
            <person name="Ohm R."/>
            <person name="Martin F."/>
            <person name="Silar P."/>
            <person name="Natvig D."/>
            <person name="Lalanne C."/>
            <person name="Gautier V."/>
            <person name="Ament-Velasquez S.L."/>
            <person name="Kruys A."/>
            <person name="Hutchinson M.I."/>
            <person name="Powell A.J."/>
            <person name="Barry K."/>
            <person name="Miller A.N."/>
            <person name="Grigoriev I.V."/>
            <person name="Debuchy R."/>
            <person name="Gladieux P."/>
            <person name="Thoren M.H."/>
            <person name="Johannesson H."/>
        </authorList>
    </citation>
    <scope>NUCLEOTIDE SEQUENCE</scope>
    <source>
        <strain evidence="2">CBS 123565</strain>
    </source>
</reference>
<feature type="compositionally biased region" description="Polar residues" evidence="1">
    <location>
        <begin position="62"/>
        <end position="73"/>
    </location>
</feature>
<comment type="caution">
    <text evidence="2">The sequence shown here is derived from an EMBL/GenBank/DDBJ whole genome shotgun (WGS) entry which is preliminary data.</text>
</comment>
<dbReference type="Proteomes" id="UP001304895">
    <property type="component" value="Unassembled WGS sequence"/>
</dbReference>
<accession>A0AAN6UPZ7</accession>
<name>A0AAN6UPZ7_9PEZI</name>
<feature type="region of interest" description="Disordered" evidence="1">
    <location>
        <begin position="59"/>
        <end position="100"/>
    </location>
</feature>
<organism evidence="2 3">
    <name type="scientific">Trichocladium antarcticum</name>
    <dbReference type="NCBI Taxonomy" id="1450529"/>
    <lineage>
        <taxon>Eukaryota</taxon>
        <taxon>Fungi</taxon>
        <taxon>Dikarya</taxon>
        <taxon>Ascomycota</taxon>
        <taxon>Pezizomycotina</taxon>
        <taxon>Sordariomycetes</taxon>
        <taxon>Sordariomycetidae</taxon>
        <taxon>Sordariales</taxon>
        <taxon>Chaetomiaceae</taxon>
        <taxon>Trichocladium</taxon>
    </lineage>
</organism>
<evidence type="ECO:0000256" key="1">
    <source>
        <dbReference type="SAM" id="MobiDB-lite"/>
    </source>
</evidence>
<sequence length="100" mass="11722">MPYYTERCWNMDQTIIPPLMREFPTDGYLIYLIYLFILITPLSQHQHRELHPHIRTRLLPPVNQTPTTHQTKITIPRPSPLPCRRAGGGGRGGRMQPQHR</sequence>
<evidence type="ECO:0000313" key="2">
    <source>
        <dbReference type="EMBL" id="KAK4136814.1"/>
    </source>
</evidence>
<dbReference type="EMBL" id="MU853403">
    <property type="protein sequence ID" value="KAK4136814.1"/>
    <property type="molecule type" value="Genomic_DNA"/>
</dbReference>
<proteinExistence type="predicted"/>
<keyword evidence="3" id="KW-1185">Reference proteome</keyword>